<dbReference type="AlphaFoldDB" id="A0A935UHX8"/>
<gene>
    <name evidence="1" type="ORF">IPJ27_15030</name>
</gene>
<organism evidence="1 2">
    <name type="scientific">Candidatus Accumulibacter proximus</name>
    <dbReference type="NCBI Taxonomy" id="2954385"/>
    <lineage>
        <taxon>Bacteria</taxon>
        <taxon>Pseudomonadati</taxon>
        <taxon>Pseudomonadota</taxon>
        <taxon>Betaproteobacteria</taxon>
        <taxon>Candidatus Accumulibacter</taxon>
    </lineage>
</organism>
<name>A0A935UHX8_9PROT</name>
<sequence>MIRRALFASALGAIVPSCTPGTRQAQKAMAADGDGERITVDESLPLSRAGAEQADRLLTTGLNGWIPAIQ</sequence>
<accession>A0A935UHX8</accession>
<proteinExistence type="predicted"/>
<dbReference type="EMBL" id="JADJMH010000014">
    <property type="protein sequence ID" value="MBK7675953.1"/>
    <property type="molecule type" value="Genomic_DNA"/>
</dbReference>
<comment type="caution">
    <text evidence="1">The sequence shown here is derived from an EMBL/GenBank/DDBJ whole genome shotgun (WGS) entry which is preliminary data.</text>
</comment>
<evidence type="ECO:0000313" key="2">
    <source>
        <dbReference type="Proteomes" id="UP000697998"/>
    </source>
</evidence>
<dbReference type="Proteomes" id="UP000697998">
    <property type="component" value="Unassembled WGS sequence"/>
</dbReference>
<reference evidence="1 2" key="1">
    <citation type="submission" date="2020-10" db="EMBL/GenBank/DDBJ databases">
        <title>Connecting structure to function with the recovery of over 1000 high-quality activated sludge metagenome-assembled genomes encoding full-length rRNA genes using long-read sequencing.</title>
        <authorList>
            <person name="Singleton C.M."/>
            <person name="Petriglieri F."/>
            <person name="Kristensen J.M."/>
            <person name="Kirkegaard R.H."/>
            <person name="Michaelsen T.Y."/>
            <person name="Andersen M.H."/>
            <person name="Karst S.M."/>
            <person name="Dueholm M.S."/>
            <person name="Nielsen P.H."/>
            <person name="Albertsen M."/>
        </authorList>
    </citation>
    <scope>NUCLEOTIDE SEQUENCE [LARGE SCALE GENOMIC DNA]</scope>
    <source>
        <strain evidence="1">EsbW_18-Q3-R4-48_BATAC.285</strain>
    </source>
</reference>
<evidence type="ECO:0000313" key="1">
    <source>
        <dbReference type="EMBL" id="MBK7675953.1"/>
    </source>
</evidence>
<protein>
    <submittedName>
        <fullName evidence="1">Uncharacterized protein</fullName>
    </submittedName>
</protein>